<organism evidence="1 2">
    <name type="scientific">Vreelandella neptunia</name>
    <dbReference type="NCBI Taxonomy" id="115551"/>
    <lineage>
        <taxon>Bacteria</taxon>
        <taxon>Pseudomonadati</taxon>
        <taxon>Pseudomonadota</taxon>
        <taxon>Gammaproteobacteria</taxon>
        <taxon>Oceanospirillales</taxon>
        <taxon>Halomonadaceae</taxon>
        <taxon>Vreelandella</taxon>
    </lineage>
</organism>
<dbReference type="EMBL" id="JAKVTW010000028">
    <property type="protein sequence ID" value="MCH4813912.1"/>
    <property type="molecule type" value="Genomic_DNA"/>
</dbReference>
<dbReference type="Pfam" id="PF14281">
    <property type="entry name" value="PDDEXK_4"/>
    <property type="match status" value="1"/>
</dbReference>
<proteinExistence type="predicted"/>
<protein>
    <submittedName>
        <fullName evidence="1">PD-(D/E)XK nuclease family protein</fullName>
    </submittedName>
</protein>
<evidence type="ECO:0000313" key="1">
    <source>
        <dbReference type="EMBL" id="MCH4813912.1"/>
    </source>
</evidence>
<gene>
    <name evidence="1" type="ORF">MLE19_21560</name>
</gene>
<name>A0ABS9SCT4_9GAMM</name>
<accession>A0ABS9SCT4</accession>
<evidence type="ECO:0000313" key="2">
    <source>
        <dbReference type="Proteomes" id="UP001320609"/>
    </source>
</evidence>
<dbReference type="RefSeq" id="WP_240720413.1">
    <property type="nucleotide sequence ID" value="NZ_JAKVTW010000028.1"/>
</dbReference>
<dbReference type="Proteomes" id="UP001320609">
    <property type="component" value="Unassembled WGS sequence"/>
</dbReference>
<reference evidence="1 2" key="1">
    <citation type="submission" date="2022-03" db="EMBL/GenBank/DDBJ databases">
        <title>Genomic signatures underlying metal tolerance in selected Arctic bacterial isolates.</title>
        <authorList>
            <person name="Thomas F.A."/>
            <person name="Venkatachalam S."/>
            <person name="Krishnan K.P."/>
        </authorList>
    </citation>
    <scope>NUCLEOTIDE SEQUENCE [LARGE SCALE GENOMIC DNA]</scope>
    <source>
        <strain evidence="1 2">HM116</strain>
    </source>
</reference>
<dbReference type="InterPro" id="IPR029470">
    <property type="entry name" value="PDDEXK_4"/>
</dbReference>
<sequence length="425" mass="47899">MTHLAASQNEIDFTDRFRHLAELVETCRENANRHGERFNIFAILGLQRDENRTHSRYLSELLNPAGRHGEGYRFLNAFVNDVLGLSLDVSGRVNVTRELATEDQRRVDIVVESPDLIIGIEVKIDAGDQKAQLHDYYTALKHRANNRKKAVLVYLTLDGKAPSAYSLKDLEQKNVYCLSFEKDIRQWIDTCGNLSKHKPELSHALIQYKRLLDNLTGAGTSMTALIADKLANNRYDLETALAVEKALPRAKASVMLRFWEELSNAMTVAFGVSPSVYGGKNLSEISHSYFDVKRGGKHVGIKHTVGDLSGKKLCLYVNLYNAIHYGLRIDSESGLPVSQQDVRDQLREKLNNGNAVADKDLDWLVCYYHNPAPSQEPIILNFHKFTGSVLDLMDEHKRQTIISNMVDHQVSLIREAKTLLEASVA</sequence>
<keyword evidence="2" id="KW-1185">Reference proteome</keyword>
<comment type="caution">
    <text evidence="1">The sequence shown here is derived from an EMBL/GenBank/DDBJ whole genome shotgun (WGS) entry which is preliminary data.</text>
</comment>